<dbReference type="Proteomes" id="UP000248857">
    <property type="component" value="Unassembled WGS sequence"/>
</dbReference>
<comment type="caution">
    <text evidence="5">The sequence shown here is derived from an EMBL/GenBank/DDBJ whole genome shotgun (WGS) entry which is preliminary data.</text>
</comment>
<accession>A0A2W1JCR8</accession>
<dbReference type="GO" id="GO:0016020">
    <property type="term" value="C:membrane"/>
    <property type="evidence" value="ECO:0007669"/>
    <property type="project" value="GOC"/>
</dbReference>
<dbReference type="AlphaFoldDB" id="A0A2W1JCR8"/>
<keyword evidence="3" id="KW-1133">Transmembrane helix</keyword>
<organism evidence="5 6">
    <name type="scientific">Acaryochloris thomasi RCC1774</name>
    <dbReference type="NCBI Taxonomy" id="1764569"/>
    <lineage>
        <taxon>Bacteria</taxon>
        <taxon>Bacillati</taxon>
        <taxon>Cyanobacteriota</taxon>
        <taxon>Cyanophyceae</taxon>
        <taxon>Acaryochloridales</taxon>
        <taxon>Acaryochloridaceae</taxon>
        <taxon>Acaryochloris</taxon>
        <taxon>Acaryochloris thomasi</taxon>
    </lineage>
</organism>
<evidence type="ECO:0000313" key="5">
    <source>
        <dbReference type="EMBL" id="PZD71598.1"/>
    </source>
</evidence>
<keyword evidence="3" id="KW-0472">Membrane</keyword>
<comment type="similarity">
    <text evidence="1">Belongs to the protein kinase superfamily. ADCK protein kinase family.</text>
</comment>
<reference evidence="5 6" key="1">
    <citation type="journal article" date="2018" name="Sci. Rep.">
        <title>A novel species of the marine cyanobacterium Acaryochloris with a unique pigment content and lifestyle.</title>
        <authorList>
            <person name="Partensky F."/>
            <person name="Six C."/>
            <person name="Ratin M."/>
            <person name="Garczarek L."/>
            <person name="Vaulot D."/>
            <person name="Probert I."/>
            <person name="Calteau A."/>
            <person name="Gourvil P."/>
            <person name="Marie D."/>
            <person name="Grebert T."/>
            <person name="Bouchier C."/>
            <person name="Le Panse S."/>
            <person name="Gachenot M."/>
            <person name="Rodriguez F."/>
            <person name="Garrido J.L."/>
        </authorList>
    </citation>
    <scope>NUCLEOTIDE SEQUENCE [LARGE SCALE GENOMIC DNA]</scope>
    <source>
        <strain evidence="5 6">RCC1774</strain>
    </source>
</reference>
<dbReference type="EMBL" id="PQWO01000015">
    <property type="protein sequence ID" value="PZD71598.1"/>
    <property type="molecule type" value="Genomic_DNA"/>
</dbReference>
<dbReference type="PANTHER" id="PTHR10566:SF113">
    <property type="entry name" value="PROTEIN ACTIVITY OF BC1 COMPLEX KINASE 7, CHLOROPLASTIC"/>
    <property type="match status" value="1"/>
</dbReference>
<evidence type="ECO:0000256" key="2">
    <source>
        <dbReference type="SAM" id="MobiDB-lite"/>
    </source>
</evidence>
<dbReference type="InterPro" id="IPR004147">
    <property type="entry name" value="ABC1_dom"/>
</dbReference>
<proteinExistence type="inferred from homology"/>
<feature type="region of interest" description="Disordered" evidence="2">
    <location>
        <begin position="1"/>
        <end position="35"/>
    </location>
</feature>
<keyword evidence="3" id="KW-0812">Transmembrane</keyword>
<name>A0A2W1JCR8_9CYAN</name>
<evidence type="ECO:0000259" key="4">
    <source>
        <dbReference type="Pfam" id="PF03109"/>
    </source>
</evidence>
<dbReference type="RefSeq" id="WP_110987887.1">
    <property type="nucleotide sequence ID" value="NZ_CAWNWM010000015.1"/>
</dbReference>
<dbReference type="OrthoDB" id="438485at2"/>
<dbReference type="SUPFAM" id="SSF56112">
    <property type="entry name" value="Protein kinase-like (PK-like)"/>
    <property type="match status" value="1"/>
</dbReference>
<keyword evidence="6" id="KW-1185">Reference proteome</keyword>
<dbReference type="CDD" id="cd05121">
    <property type="entry name" value="ABC1_ADCK3-like"/>
    <property type="match status" value="1"/>
</dbReference>
<sequence length="597" mass="66642">MKSADSPLSAVANPALPTANQPPRANPNLPAESTQPYDSYRWAQGTYSHWGRLIEIGRIGVQFLAYLWTDQQDWSYPSRQATPEAQALRRRQRAVWIRESLLHLGPTFIKVGQFFSTRADLFPTEYIEELSKLQDQVPAFGYEQVTEIIEQELGDSVAATFESFSPVPIASASLGQVHHGQLHSGEEVAVKVQRPGLKQLFSIDLGIMRGFAEFVQYRTPWGQDGRDWLGIYEECHQNLWGELDYLNEGRNANLFRRNFKGQTDVIVPRVHWRYTTTRLLTMEYLPGIKVNDVDALGAAGIDRVAIAQLGARSYLSQILHHGFFHADPHPGNIAVNPDGALIFYDFGMMGQLPPETKDRLLLNFRGILQNDASLVVQAMVELGALAPDSDLGPVRRSVQYMLDSYFDRAFSDHGEISMAAINDDLYELTYDQPFRFPAAFTFVLRSLSALEALGKFLDPDFNFMDVATPFAEEIMAQDSGGAAPNNLLGQFGRQAAEFTNTSLSLPQRVEVSLNRLEQGDIKMRVSSVEANRELRKLNTTSLGVIYSLIFSILFLCATQLLIANLTGIATALAAFAAIPLTLLLRLLLFKLDRSSVT</sequence>
<feature type="transmembrane region" description="Helical" evidence="3">
    <location>
        <begin position="542"/>
        <end position="562"/>
    </location>
</feature>
<gene>
    <name evidence="5" type="primary">ubiB_7</name>
    <name evidence="5" type="ORF">C1752_05082</name>
</gene>
<evidence type="ECO:0000256" key="1">
    <source>
        <dbReference type="ARBA" id="ARBA00009670"/>
    </source>
</evidence>
<keyword evidence="5" id="KW-0808">Transferase</keyword>
<evidence type="ECO:0000313" key="6">
    <source>
        <dbReference type="Proteomes" id="UP000248857"/>
    </source>
</evidence>
<dbReference type="GO" id="GO:0016740">
    <property type="term" value="F:transferase activity"/>
    <property type="evidence" value="ECO:0007669"/>
    <property type="project" value="UniProtKB-KW"/>
</dbReference>
<dbReference type="GO" id="GO:0046467">
    <property type="term" value="P:membrane lipid biosynthetic process"/>
    <property type="evidence" value="ECO:0007669"/>
    <property type="project" value="TreeGrafter"/>
</dbReference>
<evidence type="ECO:0000256" key="3">
    <source>
        <dbReference type="SAM" id="Phobius"/>
    </source>
</evidence>
<protein>
    <recommendedName>
        <fullName evidence="4">ABC1 atypical kinase-like domain-containing protein</fullName>
    </recommendedName>
</protein>
<dbReference type="InterPro" id="IPR011009">
    <property type="entry name" value="Kinase-like_dom_sf"/>
</dbReference>
<dbReference type="Pfam" id="PF03109">
    <property type="entry name" value="ABC1"/>
    <property type="match status" value="1"/>
</dbReference>
<feature type="domain" description="ABC1 atypical kinase-like" evidence="4">
    <location>
        <begin position="132"/>
        <end position="378"/>
    </location>
</feature>
<dbReference type="PANTHER" id="PTHR10566">
    <property type="entry name" value="CHAPERONE-ACTIVITY OF BC1 COMPLEX CABC1 -RELATED"/>
    <property type="match status" value="1"/>
</dbReference>
<dbReference type="GO" id="GO:1901031">
    <property type="term" value="P:regulation of response to reactive oxygen species"/>
    <property type="evidence" value="ECO:0007669"/>
    <property type="project" value="TreeGrafter"/>
</dbReference>
<dbReference type="InterPro" id="IPR050154">
    <property type="entry name" value="UbiB_kinase"/>
</dbReference>
<feature type="transmembrane region" description="Helical" evidence="3">
    <location>
        <begin position="568"/>
        <end position="588"/>
    </location>
</feature>